<name>A0A7K7N8N8_HALAL</name>
<sequence>VPLQPPPGHAFCLEPATAKEMLTSDSCLRVQLRCMCMREWLVEDVLCFLHHSEEELKRQGPSLLNTLCTNSYLDIEKTASWFQMLVKNAWELMPQSHHCQLTVLPTARSCKIRLTNGQETLSVQMIFGVPLDDDDGGGN</sequence>
<evidence type="ECO:0000313" key="1">
    <source>
        <dbReference type="EMBL" id="NWZ51495.1"/>
    </source>
</evidence>
<accession>A0A7K7N8N8</accession>
<gene>
    <name evidence="1" type="primary">Itpripl1_2</name>
    <name evidence="1" type="ORF">HALALB_R16664</name>
</gene>
<feature type="non-terminal residue" evidence="1">
    <location>
        <position position="139"/>
    </location>
</feature>
<feature type="non-terminal residue" evidence="1">
    <location>
        <position position="1"/>
    </location>
</feature>
<dbReference type="Proteomes" id="UP000585422">
    <property type="component" value="Unassembled WGS sequence"/>
</dbReference>
<proteinExistence type="predicted"/>
<evidence type="ECO:0000313" key="2">
    <source>
        <dbReference type="Proteomes" id="UP000585422"/>
    </source>
</evidence>
<keyword evidence="2" id="KW-1185">Reference proteome</keyword>
<comment type="caution">
    <text evidence="1">The sequence shown here is derived from an EMBL/GenBank/DDBJ whole genome shotgun (WGS) entry which is preliminary data.</text>
</comment>
<organism evidence="1 2">
    <name type="scientific">Haliaeetus albicilla</name>
    <name type="common">White-tailed sea-eagle</name>
    <name type="synonym">Falco albicilla</name>
    <dbReference type="NCBI Taxonomy" id="8969"/>
    <lineage>
        <taxon>Eukaryota</taxon>
        <taxon>Metazoa</taxon>
        <taxon>Chordata</taxon>
        <taxon>Craniata</taxon>
        <taxon>Vertebrata</taxon>
        <taxon>Euteleostomi</taxon>
        <taxon>Archelosauria</taxon>
        <taxon>Archosauria</taxon>
        <taxon>Dinosauria</taxon>
        <taxon>Saurischia</taxon>
        <taxon>Theropoda</taxon>
        <taxon>Coelurosauria</taxon>
        <taxon>Aves</taxon>
        <taxon>Neognathae</taxon>
        <taxon>Neoaves</taxon>
        <taxon>Telluraves</taxon>
        <taxon>Accipitrimorphae</taxon>
        <taxon>Accipitriformes</taxon>
        <taxon>Accipitridae</taxon>
        <taxon>Accipitrinae</taxon>
        <taxon>Haliaeetus</taxon>
    </lineage>
</organism>
<protein>
    <submittedName>
        <fullName evidence="1">IPIL1 protein</fullName>
    </submittedName>
</protein>
<reference evidence="1 2" key="1">
    <citation type="submission" date="2019-09" db="EMBL/GenBank/DDBJ databases">
        <title>Bird 10,000 Genomes (B10K) Project - Family phase.</title>
        <authorList>
            <person name="Zhang G."/>
        </authorList>
    </citation>
    <scope>NUCLEOTIDE SEQUENCE [LARGE SCALE GENOMIC DNA]</scope>
    <source>
        <strain evidence="1">OUT-0040</strain>
        <tissue evidence="1">Blood</tissue>
    </source>
</reference>
<dbReference type="AlphaFoldDB" id="A0A7K7N8N8"/>
<dbReference type="Gene3D" id="3.30.460.90">
    <property type="match status" value="1"/>
</dbReference>
<dbReference type="EMBL" id="VZSQ01000068">
    <property type="protein sequence ID" value="NWZ51495.1"/>
    <property type="molecule type" value="Genomic_DNA"/>
</dbReference>
<dbReference type="OrthoDB" id="9390510at2759"/>